<organism evidence="1 2">
    <name type="scientific">Flavobacterium tibetense</name>
    <dbReference type="NCBI Taxonomy" id="2233533"/>
    <lineage>
        <taxon>Bacteria</taxon>
        <taxon>Pseudomonadati</taxon>
        <taxon>Bacteroidota</taxon>
        <taxon>Flavobacteriia</taxon>
        <taxon>Flavobacteriales</taxon>
        <taxon>Flavobacteriaceae</taxon>
        <taxon>Flavobacterium</taxon>
    </lineage>
</organism>
<evidence type="ECO:0000313" key="1">
    <source>
        <dbReference type="EMBL" id="RBA27830.1"/>
    </source>
</evidence>
<dbReference type="AlphaFoldDB" id="A0A365P028"/>
<gene>
    <name evidence="1" type="ORF">DPN68_10080</name>
</gene>
<reference evidence="1 2" key="1">
    <citation type="submission" date="2018-06" db="EMBL/GenBank/DDBJ databases">
        <title>Flavobacterium tibetense sp. nov., isolated from a wetland YonghuCo on Tibetan Plateau.</title>
        <authorList>
            <person name="Xing P."/>
            <person name="Phurbu D."/>
            <person name="Lu H."/>
        </authorList>
    </citation>
    <scope>NUCLEOTIDE SEQUENCE [LARGE SCALE GENOMIC DNA]</scope>
    <source>
        <strain evidence="1 2">YH5</strain>
    </source>
</reference>
<name>A0A365P028_9FLAO</name>
<dbReference type="RefSeq" id="WP_113989534.1">
    <property type="nucleotide sequence ID" value="NZ_QLST01000012.1"/>
</dbReference>
<dbReference type="EMBL" id="QLST01000012">
    <property type="protein sequence ID" value="RBA27830.1"/>
    <property type="molecule type" value="Genomic_DNA"/>
</dbReference>
<keyword evidence="2" id="KW-1185">Reference proteome</keyword>
<accession>A0A365P028</accession>
<dbReference type="OrthoDB" id="1372254at2"/>
<comment type="caution">
    <text evidence="1">The sequence shown here is derived from an EMBL/GenBank/DDBJ whole genome shotgun (WGS) entry which is preliminary data.</text>
</comment>
<dbReference type="Proteomes" id="UP000253319">
    <property type="component" value="Unassembled WGS sequence"/>
</dbReference>
<protein>
    <submittedName>
        <fullName evidence="1">Uncharacterized protein</fullName>
    </submittedName>
</protein>
<proteinExistence type="predicted"/>
<sequence length="186" mass="21410">MNKIILLLLFPIFLHAQNKDCIFEIDQKTDSTSTKLMQSKLIHERVLGTNSDYLFFSLLNSNGVPMLQVQQVQNSKDFIPTTCLNQKSKVVLQLANGKIVNLISYNEDVCSQLSSKDGINTRILNGFFLFTKENYEELKKSPVSLMRIQYTADNKSYVLKKLLFSETLMETSNPETFFMDYLHCVE</sequence>
<evidence type="ECO:0000313" key="2">
    <source>
        <dbReference type="Proteomes" id="UP000253319"/>
    </source>
</evidence>